<dbReference type="InterPro" id="IPR009711">
    <property type="entry name" value="UPF0473"/>
</dbReference>
<dbReference type="RefSeq" id="WP_054668971.1">
    <property type="nucleotide sequence ID" value="NZ_AYZR01000008.1"/>
</dbReference>
<accession>A0A0R2CZR3</accession>
<dbReference type="HAMAP" id="MF_01448">
    <property type="entry name" value="UPF0473"/>
    <property type="match status" value="1"/>
</dbReference>
<name>A0A0R2CZR3_9LACO</name>
<dbReference type="AlphaFoldDB" id="A0A0R2CZR3"/>
<dbReference type="PATRIC" id="fig|1423802.4.peg.419"/>
<dbReference type="Pfam" id="PF06949">
    <property type="entry name" value="DUF1292"/>
    <property type="match status" value="1"/>
</dbReference>
<keyword evidence="4" id="KW-1185">Reference proteome</keyword>
<dbReference type="PANTHER" id="PTHR40066">
    <property type="entry name" value="UPF0473 PROTEIN CBO2561/CLC_2432"/>
    <property type="match status" value="1"/>
</dbReference>
<comment type="similarity">
    <text evidence="1 2">Belongs to the UPF0473 family.</text>
</comment>
<evidence type="ECO:0000256" key="1">
    <source>
        <dbReference type="ARBA" id="ARBA00008439"/>
    </source>
</evidence>
<evidence type="ECO:0000256" key="2">
    <source>
        <dbReference type="HAMAP-Rule" id="MF_01448"/>
    </source>
</evidence>
<dbReference type="NCBIfam" id="NF010217">
    <property type="entry name" value="PRK13678.1-4"/>
    <property type="match status" value="1"/>
</dbReference>
<dbReference type="EMBL" id="AYZR01000008">
    <property type="protein sequence ID" value="KRM93691.1"/>
    <property type="molecule type" value="Genomic_DNA"/>
</dbReference>
<evidence type="ECO:0000313" key="4">
    <source>
        <dbReference type="Proteomes" id="UP000051256"/>
    </source>
</evidence>
<evidence type="ECO:0000313" key="3">
    <source>
        <dbReference type="EMBL" id="KRM93691.1"/>
    </source>
</evidence>
<proteinExistence type="inferred from homology"/>
<dbReference type="PANTHER" id="PTHR40066:SF1">
    <property type="entry name" value="UPF0473 PROTEIN CBO2561_CLC_2432"/>
    <property type="match status" value="1"/>
</dbReference>
<gene>
    <name evidence="3" type="ORF">FC56_GL000408</name>
</gene>
<dbReference type="Proteomes" id="UP000051256">
    <property type="component" value="Unassembled WGS sequence"/>
</dbReference>
<sequence>MAEEIQQQITIADENGDETLYDVLFTFQSEDYDRSYILVYPTGKGEDEEIEILAFALPDGDNPSDPQGGELKPIETDEEWDMIESVLNTFLNGDDDEVADQPKE</sequence>
<comment type="caution">
    <text evidence="3">The sequence shown here is derived from an EMBL/GenBank/DDBJ whole genome shotgun (WGS) entry which is preliminary data.</text>
</comment>
<reference evidence="3 4" key="1">
    <citation type="journal article" date="2015" name="Genome Announc.">
        <title>Expanding the biotechnology potential of lactobacilli through comparative genomics of 213 strains and associated genera.</title>
        <authorList>
            <person name="Sun Z."/>
            <person name="Harris H.M."/>
            <person name="McCann A."/>
            <person name="Guo C."/>
            <person name="Argimon S."/>
            <person name="Zhang W."/>
            <person name="Yang X."/>
            <person name="Jeffery I.B."/>
            <person name="Cooney J.C."/>
            <person name="Kagawa T.F."/>
            <person name="Liu W."/>
            <person name="Song Y."/>
            <person name="Salvetti E."/>
            <person name="Wrobel A."/>
            <person name="Rasinkangas P."/>
            <person name="Parkhill J."/>
            <person name="Rea M.C."/>
            <person name="O'Sullivan O."/>
            <person name="Ritari J."/>
            <person name="Douillard F.P."/>
            <person name="Paul Ross R."/>
            <person name="Yang R."/>
            <person name="Briner A.E."/>
            <person name="Felis G.E."/>
            <person name="de Vos W.M."/>
            <person name="Barrangou R."/>
            <person name="Klaenhammer T.R."/>
            <person name="Caufield P.W."/>
            <person name="Cui Y."/>
            <person name="Zhang H."/>
            <person name="O'Toole P.W."/>
        </authorList>
    </citation>
    <scope>NUCLEOTIDE SEQUENCE [LARGE SCALE GENOMIC DNA]</scope>
    <source>
        <strain evidence="3 4">DSM 24302</strain>
    </source>
</reference>
<dbReference type="STRING" id="1423802.FC56_GL000408"/>
<protein>
    <recommendedName>
        <fullName evidence="2">UPF0473 protein FC56_GL000408</fullName>
    </recommendedName>
</protein>
<organism evidence="3 4">
    <name type="scientific">Lentilactobacillus senioris DSM 24302 = JCM 17472</name>
    <dbReference type="NCBI Taxonomy" id="1423802"/>
    <lineage>
        <taxon>Bacteria</taxon>
        <taxon>Bacillati</taxon>
        <taxon>Bacillota</taxon>
        <taxon>Bacilli</taxon>
        <taxon>Lactobacillales</taxon>
        <taxon>Lactobacillaceae</taxon>
        <taxon>Lentilactobacillus</taxon>
    </lineage>
</organism>